<sequence>MTSTCSECGALKIAAEVASRLVIPATTSWTLARCQKLAKSNEPPNAAELTFLRAVVPDTAARLACLEDEISRLQERLACLETERTELADYHSQNTAILSPLRRMPSELIAEIFSWSLPTAYETRGPDVKRSPWVLAQVSSRWRNISLSTPSLWSLVKIWGKNIDKLDIDMIRTQVDRARKLKVHFYASEDGSSVPQIKFFDFLSEHAARWEELSVQLTPTLVPRLGALRGRLPSLQRLWIQGAENHVGHDHIKCFETASSLVDVGISGPFISIPFPTHQLTSCRLQGPWDTHQRILKMAPNVVEACIRIVPESNGEESWPNASGPTLDLSHLRRLYVSHAEILDYIRAPGLDAIAVWVDQPTGVAARLDSFLIRSSCTTLRRLYFNSIPHVSTTAEILKKYPFITSLVLSLGERTEEESNAALHDHLTMLSVQDDSASFVQSPQLTEISLASPLSVPIDYPLCLKMLQSRRKHPNCALTTATFVTVEGPGPDPVTLAGMKELRDGGKDILVQLGSEAQKHFDRWMYACPWI</sequence>
<accession>A0AAD7BKN4</accession>
<evidence type="ECO:0008006" key="4">
    <source>
        <dbReference type="Google" id="ProtNLM"/>
    </source>
</evidence>
<keyword evidence="1" id="KW-0175">Coiled coil</keyword>
<gene>
    <name evidence="2" type="ORF">FB45DRAFT_115767</name>
</gene>
<organism evidence="2 3">
    <name type="scientific">Roridomyces roridus</name>
    <dbReference type="NCBI Taxonomy" id="1738132"/>
    <lineage>
        <taxon>Eukaryota</taxon>
        <taxon>Fungi</taxon>
        <taxon>Dikarya</taxon>
        <taxon>Basidiomycota</taxon>
        <taxon>Agaricomycotina</taxon>
        <taxon>Agaricomycetes</taxon>
        <taxon>Agaricomycetidae</taxon>
        <taxon>Agaricales</taxon>
        <taxon>Marasmiineae</taxon>
        <taxon>Mycenaceae</taxon>
        <taxon>Roridomyces</taxon>
    </lineage>
</organism>
<evidence type="ECO:0000313" key="2">
    <source>
        <dbReference type="EMBL" id="KAJ7623812.1"/>
    </source>
</evidence>
<protein>
    <recommendedName>
        <fullName evidence="4">F-box domain-containing protein</fullName>
    </recommendedName>
</protein>
<dbReference type="AlphaFoldDB" id="A0AAD7BKN4"/>
<reference evidence="2" key="1">
    <citation type="submission" date="2023-03" db="EMBL/GenBank/DDBJ databases">
        <title>Massive genome expansion in bonnet fungi (Mycena s.s.) driven by repeated elements and novel gene families across ecological guilds.</title>
        <authorList>
            <consortium name="Lawrence Berkeley National Laboratory"/>
            <person name="Harder C.B."/>
            <person name="Miyauchi S."/>
            <person name="Viragh M."/>
            <person name="Kuo A."/>
            <person name="Thoen E."/>
            <person name="Andreopoulos B."/>
            <person name="Lu D."/>
            <person name="Skrede I."/>
            <person name="Drula E."/>
            <person name="Henrissat B."/>
            <person name="Morin E."/>
            <person name="Kohler A."/>
            <person name="Barry K."/>
            <person name="LaButti K."/>
            <person name="Morin E."/>
            <person name="Salamov A."/>
            <person name="Lipzen A."/>
            <person name="Mereny Z."/>
            <person name="Hegedus B."/>
            <person name="Baldrian P."/>
            <person name="Stursova M."/>
            <person name="Weitz H."/>
            <person name="Taylor A."/>
            <person name="Grigoriev I.V."/>
            <person name="Nagy L.G."/>
            <person name="Martin F."/>
            <person name="Kauserud H."/>
        </authorList>
    </citation>
    <scope>NUCLEOTIDE SEQUENCE</scope>
    <source>
        <strain evidence="2">9284</strain>
    </source>
</reference>
<feature type="coiled-coil region" evidence="1">
    <location>
        <begin position="56"/>
        <end position="90"/>
    </location>
</feature>
<proteinExistence type="predicted"/>
<comment type="caution">
    <text evidence="2">The sequence shown here is derived from an EMBL/GenBank/DDBJ whole genome shotgun (WGS) entry which is preliminary data.</text>
</comment>
<dbReference type="EMBL" id="JARKIF010000014">
    <property type="protein sequence ID" value="KAJ7623812.1"/>
    <property type="molecule type" value="Genomic_DNA"/>
</dbReference>
<name>A0AAD7BKN4_9AGAR</name>
<evidence type="ECO:0000256" key="1">
    <source>
        <dbReference type="SAM" id="Coils"/>
    </source>
</evidence>
<evidence type="ECO:0000313" key="3">
    <source>
        <dbReference type="Proteomes" id="UP001221142"/>
    </source>
</evidence>
<dbReference type="Proteomes" id="UP001221142">
    <property type="component" value="Unassembled WGS sequence"/>
</dbReference>
<keyword evidence="3" id="KW-1185">Reference proteome</keyword>